<accession>A0A9D4QUE9</accession>
<comment type="caution">
    <text evidence="2">The sequence shown here is derived from an EMBL/GenBank/DDBJ whole genome shotgun (WGS) entry which is preliminary data.</text>
</comment>
<reference evidence="2" key="2">
    <citation type="submission" date="2020-11" db="EMBL/GenBank/DDBJ databases">
        <authorList>
            <person name="McCartney M.A."/>
            <person name="Auch B."/>
            <person name="Kono T."/>
            <person name="Mallez S."/>
            <person name="Becker A."/>
            <person name="Gohl D.M."/>
            <person name="Silverstein K.A.T."/>
            <person name="Koren S."/>
            <person name="Bechman K.B."/>
            <person name="Herman A."/>
            <person name="Abrahante J.E."/>
            <person name="Garbe J."/>
        </authorList>
    </citation>
    <scope>NUCLEOTIDE SEQUENCE</scope>
    <source>
        <strain evidence="2">Duluth1</strain>
        <tissue evidence="2">Whole animal</tissue>
    </source>
</reference>
<name>A0A9D4QUE9_DREPO</name>
<reference evidence="2" key="1">
    <citation type="journal article" date="2019" name="bioRxiv">
        <title>The Genome of the Zebra Mussel, Dreissena polymorpha: A Resource for Invasive Species Research.</title>
        <authorList>
            <person name="McCartney M.A."/>
            <person name="Auch B."/>
            <person name="Kono T."/>
            <person name="Mallez S."/>
            <person name="Zhang Y."/>
            <person name="Obille A."/>
            <person name="Becker A."/>
            <person name="Abrahante J.E."/>
            <person name="Garbe J."/>
            <person name="Badalamenti J.P."/>
            <person name="Herman A."/>
            <person name="Mangelson H."/>
            <person name="Liachko I."/>
            <person name="Sullivan S."/>
            <person name="Sone E.D."/>
            <person name="Koren S."/>
            <person name="Silverstein K.A.T."/>
            <person name="Beckman K.B."/>
            <person name="Gohl D.M."/>
        </authorList>
    </citation>
    <scope>NUCLEOTIDE SEQUENCE</scope>
    <source>
        <strain evidence="2">Duluth1</strain>
        <tissue evidence="2">Whole animal</tissue>
    </source>
</reference>
<keyword evidence="3" id="KW-1185">Reference proteome</keyword>
<organism evidence="2 3">
    <name type="scientific">Dreissena polymorpha</name>
    <name type="common">Zebra mussel</name>
    <name type="synonym">Mytilus polymorpha</name>
    <dbReference type="NCBI Taxonomy" id="45954"/>
    <lineage>
        <taxon>Eukaryota</taxon>
        <taxon>Metazoa</taxon>
        <taxon>Spiralia</taxon>
        <taxon>Lophotrochozoa</taxon>
        <taxon>Mollusca</taxon>
        <taxon>Bivalvia</taxon>
        <taxon>Autobranchia</taxon>
        <taxon>Heteroconchia</taxon>
        <taxon>Euheterodonta</taxon>
        <taxon>Imparidentia</taxon>
        <taxon>Neoheterodontei</taxon>
        <taxon>Myida</taxon>
        <taxon>Dreissenoidea</taxon>
        <taxon>Dreissenidae</taxon>
        <taxon>Dreissena</taxon>
    </lineage>
</organism>
<dbReference type="EMBL" id="JAIWYP010000004">
    <property type="protein sequence ID" value="KAH3843077.1"/>
    <property type="molecule type" value="Genomic_DNA"/>
</dbReference>
<evidence type="ECO:0000313" key="3">
    <source>
        <dbReference type="Proteomes" id="UP000828390"/>
    </source>
</evidence>
<evidence type="ECO:0000313" key="2">
    <source>
        <dbReference type="EMBL" id="KAH3843077.1"/>
    </source>
</evidence>
<sequence length="100" mass="10974">MIGELLRRLLEELGRIAKRNGHLPKSDSGFTTSPEEGRSSGAAELAAYRTDGADLEQRFRPRFRRGGPRKILEVSQDSGTQCALRAGKTVPVFRSTACDV</sequence>
<evidence type="ECO:0000256" key="1">
    <source>
        <dbReference type="SAM" id="MobiDB-lite"/>
    </source>
</evidence>
<proteinExistence type="predicted"/>
<gene>
    <name evidence="2" type="ORF">DPMN_116584</name>
</gene>
<protein>
    <submittedName>
        <fullName evidence="2">Uncharacterized protein</fullName>
    </submittedName>
</protein>
<dbReference type="AlphaFoldDB" id="A0A9D4QUE9"/>
<dbReference type="Proteomes" id="UP000828390">
    <property type="component" value="Unassembled WGS sequence"/>
</dbReference>
<feature type="region of interest" description="Disordered" evidence="1">
    <location>
        <begin position="20"/>
        <end position="42"/>
    </location>
</feature>